<dbReference type="EMBL" id="JABFJV010000143">
    <property type="protein sequence ID" value="NOK36067.1"/>
    <property type="molecule type" value="Genomic_DNA"/>
</dbReference>
<evidence type="ECO:0000256" key="1">
    <source>
        <dbReference type="ARBA" id="ARBA00022679"/>
    </source>
</evidence>
<keyword evidence="3 7" id="KW-0418">Kinase</keyword>
<feature type="domain" description="Protein kinase" evidence="6">
    <location>
        <begin position="13"/>
        <end position="287"/>
    </location>
</feature>
<name>A0A7Y4NUI4_9BACT</name>
<feature type="binding site" evidence="5">
    <location>
        <position position="42"/>
    </location>
    <ligand>
        <name>ATP</name>
        <dbReference type="ChEBI" id="CHEBI:30616"/>
    </ligand>
</feature>
<dbReference type="PANTHER" id="PTHR43289">
    <property type="entry name" value="MITOGEN-ACTIVATED PROTEIN KINASE KINASE KINASE 20-RELATED"/>
    <property type="match status" value="1"/>
</dbReference>
<proteinExistence type="predicted"/>
<dbReference type="GO" id="GO:0005524">
    <property type="term" value="F:ATP binding"/>
    <property type="evidence" value="ECO:0007669"/>
    <property type="project" value="UniProtKB-UniRule"/>
</dbReference>
<keyword evidence="1" id="KW-0808">Transferase</keyword>
<keyword evidence="2 5" id="KW-0547">Nucleotide-binding</keyword>
<evidence type="ECO:0000256" key="5">
    <source>
        <dbReference type="PROSITE-ProRule" id="PRU10141"/>
    </source>
</evidence>
<evidence type="ECO:0000259" key="6">
    <source>
        <dbReference type="PROSITE" id="PS50011"/>
    </source>
</evidence>
<dbReference type="Gene3D" id="1.25.40.10">
    <property type="entry name" value="Tetratricopeptide repeat domain"/>
    <property type="match status" value="1"/>
</dbReference>
<dbReference type="CDD" id="cd14014">
    <property type="entry name" value="STKc_PknB_like"/>
    <property type="match status" value="1"/>
</dbReference>
<dbReference type="InterPro" id="IPR017441">
    <property type="entry name" value="Protein_kinase_ATP_BS"/>
</dbReference>
<gene>
    <name evidence="7" type="ORF">HMI49_22960</name>
</gene>
<dbReference type="SMART" id="SM00220">
    <property type="entry name" value="S_TKc"/>
    <property type="match status" value="1"/>
</dbReference>
<evidence type="ECO:0000256" key="4">
    <source>
        <dbReference type="ARBA" id="ARBA00022840"/>
    </source>
</evidence>
<evidence type="ECO:0000313" key="7">
    <source>
        <dbReference type="EMBL" id="NOK36067.1"/>
    </source>
</evidence>
<protein>
    <submittedName>
        <fullName evidence="7">Protein kinase</fullName>
    </submittedName>
</protein>
<dbReference type="PROSITE" id="PS00107">
    <property type="entry name" value="PROTEIN_KINASE_ATP"/>
    <property type="match status" value="1"/>
</dbReference>
<dbReference type="InterPro" id="IPR011990">
    <property type="entry name" value="TPR-like_helical_dom_sf"/>
</dbReference>
<dbReference type="PROSITE" id="PS50011">
    <property type="entry name" value="PROTEIN_KINASE_DOM"/>
    <property type="match status" value="1"/>
</dbReference>
<dbReference type="InterPro" id="IPR019734">
    <property type="entry name" value="TPR_rpt"/>
</dbReference>
<dbReference type="Gene3D" id="3.30.200.20">
    <property type="entry name" value="Phosphorylase Kinase, domain 1"/>
    <property type="match status" value="1"/>
</dbReference>
<evidence type="ECO:0000256" key="3">
    <source>
        <dbReference type="ARBA" id="ARBA00022777"/>
    </source>
</evidence>
<comment type="caution">
    <text evidence="7">The sequence shown here is derived from an EMBL/GenBank/DDBJ whole genome shotgun (WGS) entry which is preliminary data.</text>
</comment>
<dbReference type="Proteomes" id="UP000563426">
    <property type="component" value="Unassembled WGS sequence"/>
</dbReference>
<dbReference type="GO" id="GO:0004674">
    <property type="term" value="F:protein serine/threonine kinase activity"/>
    <property type="evidence" value="ECO:0007669"/>
    <property type="project" value="TreeGrafter"/>
</dbReference>
<dbReference type="InterPro" id="IPR008271">
    <property type="entry name" value="Ser/Thr_kinase_AS"/>
</dbReference>
<sequence>MTAPETPTHVGPYRLGRLLGSGGMGRVFAALHAESGQEVALKLLSPASTEDPQLVARFLQEAHALARLDHPGVVRVLDSGRTGTTAFLAMELLQGQSLREWMNEARGDFRGALALCRQLASIMVDVHARGIVHRDLKPENILLCPDDTKAVGPRMKLLDFGIAKLPPRESGSLDPTHVHTHESTLIGTYAYMAPEQFRSAATVGPRADVYSLGVVLFELLAGRTPFESAEPIELLTAHAQLEPPALRQCAPGVPGALSAFVETLLAKEADARPSMAQCLQVLEQPWTPEPDVCPIPGLAPFTESHATLFYGRDAEVAALLGLLEEARVGARRWIQVEGPSGGGKSSLLHAGLLPRLRTLERREGARWLIATVRPSATPWEGLAQALATVLAPVEEGASKDVLLRVLREGPAGLRDLVSARAPPGFLLLLVLEPLEELLTLDAADRQAFDGLLSEALRGHDVPLRLLTAVRGDFLHRLEQQLPALARSLPEAVRYPLPPMGEPGLAQVVHGLSRHAGLQLEGPLASRMVEDARDEGGRLPLLSHALRGLWGLHAEGPLTLAHYNRMGGVGGALSRQAEGLLDALGPEGRERAKWLLLDLVQVGRGVPDTRRPRSRQEVLDAAGGDRLAEEVFSRLSGTVPGMEPGPRLIMLSGDPEPSRQRVDLAHETLLHQVPSLVGWLDRERTLLERQAELETAASVWEQARHPEDGLPTGALRLHYQGSTDALAEGSPQSRRLSPRAVRFLKAARRLEQRHARTRWMWRAFATLAILIIFFSAVRSEQQRRRAEASLRGLITSTDDFVDQVDWRLSWLPFTLEPREKMLHRYEELLSTLPDSEREQAAVRLTRIKLFHRLGDMAYIDARLSDAEGALDKALEELRAGQALHPDDNDLRKQQGLNDSKRAKVAWARGRWAEARGLLEESLELLKRSDNGKDPEDSRRSLAVSLAEVGDLDLANLRLADAVERYGEAIELHARNPGFYNSALLAETLAVRGAALRMEGDFARSRVDLERALRLARDCVRADRGRQYFQWVLTRSLVGLATLDAEEGHAEHAREHYEEALTLGQQLRQGEMPSKRFALVLLQALSGYETWARMQARSPLEHKLRQQRCGLAKEFQEKDPEDLRFQAAGCS</sequence>
<organism evidence="7 8">
    <name type="scientific">Corallococcus exercitus</name>
    <dbReference type="NCBI Taxonomy" id="2316736"/>
    <lineage>
        <taxon>Bacteria</taxon>
        <taxon>Pseudomonadati</taxon>
        <taxon>Myxococcota</taxon>
        <taxon>Myxococcia</taxon>
        <taxon>Myxococcales</taxon>
        <taxon>Cystobacterineae</taxon>
        <taxon>Myxococcaceae</taxon>
        <taxon>Corallococcus</taxon>
    </lineage>
</organism>
<accession>A0A7Y4NUI4</accession>
<dbReference type="PANTHER" id="PTHR43289:SF6">
    <property type="entry name" value="SERINE_THREONINE-PROTEIN KINASE NEKL-3"/>
    <property type="match status" value="1"/>
</dbReference>
<reference evidence="7 8" key="1">
    <citation type="submission" date="2020-05" db="EMBL/GenBank/DDBJ databases">
        <authorList>
            <person name="Whitworth D."/>
        </authorList>
    </citation>
    <scope>NUCLEOTIDE SEQUENCE [LARGE SCALE GENOMIC DNA]</scope>
    <source>
        <strain evidence="7 8">AB043B</strain>
    </source>
</reference>
<keyword evidence="4 5" id="KW-0067">ATP-binding</keyword>
<dbReference type="InterPro" id="IPR049052">
    <property type="entry name" value="nSTAND1"/>
</dbReference>
<dbReference type="Pfam" id="PF20703">
    <property type="entry name" value="nSTAND1"/>
    <property type="match status" value="1"/>
</dbReference>
<dbReference type="AlphaFoldDB" id="A0A7Y4NUI4"/>
<dbReference type="InterPro" id="IPR000719">
    <property type="entry name" value="Prot_kinase_dom"/>
</dbReference>
<keyword evidence="8" id="KW-1185">Reference proteome</keyword>
<evidence type="ECO:0000313" key="8">
    <source>
        <dbReference type="Proteomes" id="UP000563426"/>
    </source>
</evidence>
<dbReference type="Gene3D" id="1.10.510.10">
    <property type="entry name" value="Transferase(Phosphotransferase) domain 1"/>
    <property type="match status" value="1"/>
</dbReference>
<dbReference type="SUPFAM" id="SSF48452">
    <property type="entry name" value="TPR-like"/>
    <property type="match status" value="1"/>
</dbReference>
<dbReference type="SMART" id="SM00028">
    <property type="entry name" value="TPR"/>
    <property type="match status" value="4"/>
</dbReference>
<dbReference type="InterPro" id="IPR011009">
    <property type="entry name" value="Kinase-like_dom_sf"/>
</dbReference>
<dbReference type="PROSITE" id="PS00108">
    <property type="entry name" value="PROTEIN_KINASE_ST"/>
    <property type="match status" value="1"/>
</dbReference>
<dbReference type="Pfam" id="PF00069">
    <property type="entry name" value="Pkinase"/>
    <property type="match status" value="1"/>
</dbReference>
<evidence type="ECO:0000256" key="2">
    <source>
        <dbReference type="ARBA" id="ARBA00022741"/>
    </source>
</evidence>
<dbReference type="SUPFAM" id="SSF56112">
    <property type="entry name" value="Protein kinase-like (PK-like)"/>
    <property type="match status" value="1"/>
</dbReference>